<dbReference type="InterPro" id="IPR036390">
    <property type="entry name" value="WH_DNA-bd_sf"/>
</dbReference>
<dbReference type="Proteomes" id="UP000539175">
    <property type="component" value="Unassembled WGS sequence"/>
</dbReference>
<evidence type="ECO:0000259" key="1">
    <source>
        <dbReference type="Pfam" id="PF03551"/>
    </source>
</evidence>
<dbReference type="InterPro" id="IPR005149">
    <property type="entry name" value="Tscrpt_reg_PadR_N"/>
</dbReference>
<dbReference type="InterPro" id="IPR052509">
    <property type="entry name" value="Metal_resp_DNA-bind_regulator"/>
</dbReference>
<keyword evidence="3" id="KW-1185">Reference proteome</keyword>
<comment type="caution">
    <text evidence="2">The sequence shown here is derived from an EMBL/GenBank/DDBJ whole genome shotgun (WGS) entry which is preliminary data.</text>
</comment>
<organism evidence="2 3">
    <name type="scientific">Nitrospirillum iridis</name>
    <dbReference type="NCBI Taxonomy" id="765888"/>
    <lineage>
        <taxon>Bacteria</taxon>
        <taxon>Pseudomonadati</taxon>
        <taxon>Pseudomonadota</taxon>
        <taxon>Alphaproteobacteria</taxon>
        <taxon>Rhodospirillales</taxon>
        <taxon>Azospirillaceae</taxon>
        <taxon>Nitrospirillum</taxon>
    </lineage>
</organism>
<reference evidence="2 3" key="1">
    <citation type="submission" date="2020-08" db="EMBL/GenBank/DDBJ databases">
        <title>Genomic Encyclopedia of Type Strains, Phase IV (KMG-IV): sequencing the most valuable type-strain genomes for metagenomic binning, comparative biology and taxonomic classification.</title>
        <authorList>
            <person name="Goeker M."/>
        </authorList>
    </citation>
    <scope>NUCLEOTIDE SEQUENCE [LARGE SCALE GENOMIC DNA]</scope>
    <source>
        <strain evidence="2 3">DSM 22198</strain>
    </source>
</reference>
<dbReference type="EMBL" id="JACIIZ010000005">
    <property type="protein sequence ID" value="MBB6251753.1"/>
    <property type="molecule type" value="Genomic_DNA"/>
</dbReference>
<dbReference type="SUPFAM" id="SSF46785">
    <property type="entry name" value="Winged helix' DNA-binding domain"/>
    <property type="match status" value="1"/>
</dbReference>
<feature type="domain" description="Transcription regulator PadR N-terminal" evidence="1">
    <location>
        <begin position="19"/>
        <end position="86"/>
    </location>
</feature>
<gene>
    <name evidence="2" type="ORF">FHS74_002304</name>
</gene>
<dbReference type="InterPro" id="IPR036388">
    <property type="entry name" value="WH-like_DNA-bd_sf"/>
</dbReference>
<dbReference type="PANTHER" id="PTHR33169:SF14">
    <property type="entry name" value="TRANSCRIPTIONAL REGULATOR RV3488"/>
    <property type="match status" value="1"/>
</dbReference>
<dbReference type="AlphaFoldDB" id="A0A7X0AXA3"/>
<evidence type="ECO:0000313" key="2">
    <source>
        <dbReference type="EMBL" id="MBB6251753.1"/>
    </source>
</evidence>
<dbReference type="Gene3D" id="1.10.10.10">
    <property type="entry name" value="Winged helix-like DNA-binding domain superfamily/Winged helix DNA-binding domain"/>
    <property type="match status" value="1"/>
</dbReference>
<dbReference type="PANTHER" id="PTHR33169">
    <property type="entry name" value="PADR-FAMILY TRANSCRIPTIONAL REGULATOR"/>
    <property type="match status" value="1"/>
</dbReference>
<accession>A0A7X0AXA3</accession>
<dbReference type="Pfam" id="PF03551">
    <property type="entry name" value="PadR"/>
    <property type="match status" value="1"/>
</dbReference>
<dbReference type="RefSeq" id="WP_211106226.1">
    <property type="nucleotide sequence ID" value="NZ_JACIIZ010000005.1"/>
</dbReference>
<evidence type="ECO:0000313" key="3">
    <source>
        <dbReference type="Proteomes" id="UP000539175"/>
    </source>
</evidence>
<name>A0A7X0AXA3_9PROT</name>
<protein>
    <submittedName>
        <fullName evidence="2">PadR family transcriptional regulator PadR</fullName>
    </submittedName>
</protein>
<proteinExistence type="predicted"/>
<sequence>MDVTSWQTQLRKGAAELVVLAILGRGEAYGLEILAAAGAVVSEGALYPLLNRLERDGKLVARWAFDAGATHPRKYYALTPAGLTLLTEMREIWKGFRQTLTTLVEADELLEGEGGHGS</sequence>